<evidence type="ECO:0000256" key="1">
    <source>
        <dbReference type="SAM" id="MobiDB-lite"/>
    </source>
</evidence>
<feature type="region of interest" description="Disordered" evidence="1">
    <location>
        <begin position="480"/>
        <end position="514"/>
    </location>
</feature>
<feature type="region of interest" description="Disordered" evidence="1">
    <location>
        <begin position="896"/>
        <end position="919"/>
    </location>
</feature>
<dbReference type="GeneID" id="59285329"/>
<evidence type="ECO:0000313" key="4">
    <source>
        <dbReference type="Proteomes" id="UP000578531"/>
    </source>
</evidence>
<feature type="region of interest" description="Disordered" evidence="1">
    <location>
        <begin position="227"/>
        <end position="424"/>
    </location>
</feature>
<dbReference type="Proteomes" id="UP000578531">
    <property type="component" value="Unassembled WGS sequence"/>
</dbReference>
<accession>A0A8H6G014</accession>
<organism evidence="3 4">
    <name type="scientific">Letharia columbiana</name>
    <dbReference type="NCBI Taxonomy" id="112416"/>
    <lineage>
        <taxon>Eukaryota</taxon>
        <taxon>Fungi</taxon>
        <taxon>Dikarya</taxon>
        <taxon>Ascomycota</taxon>
        <taxon>Pezizomycotina</taxon>
        <taxon>Lecanoromycetes</taxon>
        <taxon>OSLEUM clade</taxon>
        <taxon>Lecanoromycetidae</taxon>
        <taxon>Lecanorales</taxon>
        <taxon>Lecanorineae</taxon>
        <taxon>Parmeliaceae</taxon>
        <taxon>Letharia</taxon>
    </lineage>
</organism>
<keyword evidence="4" id="KW-1185">Reference proteome</keyword>
<feature type="compositionally biased region" description="Polar residues" evidence="1">
    <location>
        <begin position="367"/>
        <end position="381"/>
    </location>
</feature>
<feature type="compositionally biased region" description="Low complexity" evidence="1">
    <location>
        <begin position="485"/>
        <end position="505"/>
    </location>
</feature>
<feature type="compositionally biased region" description="Polar residues" evidence="1">
    <location>
        <begin position="250"/>
        <end position="267"/>
    </location>
</feature>
<dbReference type="AlphaFoldDB" id="A0A8H6G014"/>
<dbReference type="InterPro" id="IPR046797">
    <property type="entry name" value="PDDEXK_12"/>
</dbReference>
<feature type="compositionally biased region" description="Low complexity" evidence="1">
    <location>
        <begin position="26"/>
        <end position="37"/>
    </location>
</feature>
<feature type="region of interest" description="Disordered" evidence="1">
    <location>
        <begin position="1"/>
        <end position="47"/>
    </location>
</feature>
<comment type="caution">
    <text evidence="3">The sequence shown here is derived from an EMBL/GenBank/DDBJ whole genome shotgun (WGS) entry which is preliminary data.</text>
</comment>
<dbReference type="EMBL" id="JACCJC010000011">
    <property type="protein sequence ID" value="KAF6238029.1"/>
    <property type="molecule type" value="Genomic_DNA"/>
</dbReference>
<evidence type="ECO:0000259" key="2">
    <source>
        <dbReference type="Pfam" id="PF20516"/>
    </source>
</evidence>
<proteinExistence type="predicted"/>
<dbReference type="OrthoDB" id="4161186at2759"/>
<feature type="domain" description="PD-(D/E)XK nuclease-like" evidence="2">
    <location>
        <begin position="607"/>
        <end position="848"/>
    </location>
</feature>
<evidence type="ECO:0000313" key="3">
    <source>
        <dbReference type="EMBL" id="KAF6238029.1"/>
    </source>
</evidence>
<gene>
    <name evidence="3" type="ORF">HO173_003663</name>
</gene>
<dbReference type="Pfam" id="PF20516">
    <property type="entry name" value="PDDEXK_12"/>
    <property type="match status" value="1"/>
</dbReference>
<feature type="compositionally biased region" description="Polar residues" evidence="1">
    <location>
        <begin position="1"/>
        <end position="25"/>
    </location>
</feature>
<name>A0A8H6G014_9LECA</name>
<reference evidence="3 4" key="1">
    <citation type="journal article" date="2020" name="Genomics">
        <title>Complete, high-quality genomes from long-read metagenomic sequencing of two wolf lichen thalli reveals enigmatic genome architecture.</title>
        <authorList>
            <person name="McKenzie S.K."/>
            <person name="Walston R.F."/>
            <person name="Allen J.L."/>
        </authorList>
    </citation>
    <scope>NUCLEOTIDE SEQUENCE [LARGE SCALE GENOMIC DNA]</scope>
    <source>
        <strain evidence="3">WasteWater2</strain>
    </source>
</reference>
<dbReference type="RefSeq" id="XP_037167343.1">
    <property type="nucleotide sequence ID" value="XM_037305588.1"/>
</dbReference>
<sequence length="919" mass="103631">MNMNSQYSHKSPTLSQDKTFPNSNEYLYPASSYPSPSRRQDSSDPAFASHQYLSPKRFYVDVNSRPVNVFSKDPLQDAIDATYFRYPLAPNHTSIEAWIHNTILAQFPDSPPSTKTLPLCEGDIKPSLHNKQQQQQPLLSTFVPPPSPSLQAHQNACQPLTNISPNPQRRKQPVHQTVEDVLPFTEDLHRGWKPTGSQLSPLPTLTTITSTTVPSLIKPPSQRLTLAPLSRLTRSTAAKRRSTTDEKVTRSTAPNNQSLPTSLQPITLQPRIAKSTKVERWTTMNPRRGPSRGAKKDSKKAAEPSTIYNQDEEDVLQGQRNRRRPRKQGSADLQGLESPNSPPTGQWPLSGLPERAIGASVQEHHPSPSQRGSPGQRNDNFSHQRRSGQDKPDMIFSAWSPRSNRHSPSNPPGKFTAPTLATPVRARKQQTTFVEAGPFIPGEESVFNGRTQRQLFPSQQSANSSPQKKLTAPQIRLNANLKGVSPSPAQKSQSSQGMKSSTPSGRSKAGSGKTFTQNATLDQIDMEYLATCDPSIELQSPTLVRKHIPQLPTMVGNFQKMWAEIPRKFVPHQLKDYYERLKLGDTPETPKVEDFLEGHYAEFHHKQLETLARLVSQIVTRAHENHNTDTHERHWGASTVSPLLNEIVLWPHQNDDRENAYDIEAYNIENCAIEMQAYFIVRSNQNHQTITPVEPGSATDSITKMIDWSLALKLNEVEQADTNEAFRHLMDYERALNQTIRWYKNKPAFVDFEIKSETSRVKPLVQLAVWAGGLYLKRRHHNWSTDAPSLGVSVVGAEWSLYVTFERVPGKLIMMGPFKLGSTQDLRGAWEIVFKLKFIANWGWTTFRPWFKDNIINWCRWKAEKPLLNLLSVPEPEQEQKQDAAKEALIKQWMNSEGQRSIPGSPAQEGIQSEFGPAR</sequence>
<protein>
    <recommendedName>
        <fullName evidence="2">PD-(D/E)XK nuclease-like domain-containing protein</fullName>
    </recommendedName>
</protein>